<dbReference type="EMBL" id="CP137757">
    <property type="protein sequence ID" value="WPF24910.1"/>
    <property type="molecule type" value="Genomic_DNA"/>
</dbReference>
<keyword evidence="2" id="KW-1185">Reference proteome</keyword>
<organism evidence="1 2">
    <name type="scientific">Corynebacterium pseudokroppenstedtii</name>
    <dbReference type="NCBI Taxonomy" id="2804917"/>
    <lineage>
        <taxon>Bacteria</taxon>
        <taxon>Bacillati</taxon>
        <taxon>Actinomycetota</taxon>
        <taxon>Actinomycetes</taxon>
        <taxon>Mycobacteriales</taxon>
        <taxon>Corynebacteriaceae</taxon>
        <taxon>Corynebacterium</taxon>
    </lineage>
</organism>
<protein>
    <submittedName>
        <fullName evidence="1">Uncharacterized protein</fullName>
    </submittedName>
</protein>
<dbReference type="RefSeq" id="WP_012732625.1">
    <property type="nucleotide sequence ID" value="NZ_CP137757.1"/>
</dbReference>
<reference evidence="1 2" key="1">
    <citation type="submission" date="2023-10" db="EMBL/GenBank/DDBJ databases">
        <title>complete genome sequence of Corynebacterium pseudokroppenstedtii P15-C1.</title>
        <authorList>
            <person name="Bruggemann H."/>
            <person name="Poehlein A."/>
        </authorList>
    </citation>
    <scope>NUCLEOTIDE SEQUENCE [LARGE SCALE GENOMIC DNA]</scope>
    <source>
        <strain evidence="1 2">P15_C1</strain>
    </source>
</reference>
<dbReference type="AlphaFoldDB" id="A0AAU0PY14"/>
<sequence>MPLFVVFIVVLAGGSIGYALGLIKRMRDNPELQGKGLKILFQKDKGQAERQ</sequence>
<evidence type="ECO:0000313" key="2">
    <source>
        <dbReference type="Proteomes" id="UP001174314"/>
    </source>
</evidence>
<proteinExistence type="predicted"/>
<dbReference type="Proteomes" id="UP001174314">
    <property type="component" value="Chromosome"/>
</dbReference>
<dbReference type="KEGG" id="cpsk:Q0N40_10420"/>
<evidence type="ECO:0000313" key="1">
    <source>
        <dbReference type="EMBL" id="WPF24910.1"/>
    </source>
</evidence>
<accession>A0AAU0PY14</accession>
<gene>
    <name evidence="1" type="ORF">Q0N40_10420</name>
</gene>
<name>A0AAU0PY14_9CORY</name>